<organism evidence="2 3">
    <name type="scientific">Collybia nuda</name>
    <dbReference type="NCBI Taxonomy" id="64659"/>
    <lineage>
        <taxon>Eukaryota</taxon>
        <taxon>Fungi</taxon>
        <taxon>Dikarya</taxon>
        <taxon>Basidiomycota</taxon>
        <taxon>Agaricomycotina</taxon>
        <taxon>Agaricomycetes</taxon>
        <taxon>Agaricomycetidae</taxon>
        <taxon>Agaricales</taxon>
        <taxon>Tricholomatineae</taxon>
        <taxon>Clitocybaceae</taxon>
        <taxon>Collybia</taxon>
    </lineage>
</organism>
<feature type="compositionally biased region" description="Polar residues" evidence="1">
    <location>
        <begin position="1"/>
        <end position="13"/>
    </location>
</feature>
<comment type="caution">
    <text evidence="2">The sequence shown here is derived from an EMBL/GenBank/DDBJ whole genome shotgun (WGS) entry which is preliminary data.</text>
</comment>
<gene>
    <name evidence="2" type="ORF">BDZ94DRAFT_1268295</name>
</gene>
<reference evidence="2" key="1">
    <citation type="submission" date="2020-11" db="EMBL/GenBank/DDBJ databases">
        <authorList>
            <consortium name="DOE Joint Genome Institute"/>
            <person name="Ahrendt S."/>
            <person name="Riley R."/>
            <person name="Andreopoulos W."/>
            <person name="Labutti K."/>
            <person name="Pangilinan J."/>
            <person name="Ruiz-Duenas F.J."/>
            <person name="Barrasa J.M."/>
            <person name="Sanchez-Garcia M."/>
            <person name="Camarero S."/>
            <person name="Miyauchi S."/>
            <person name="Serrano A."/>
            <person name="Linde D."/>
            <person name="Babiker R."/>
            <person name="Drula E."/>
            <person name="Ayuso-Fernandez I."/>
            <person name="Pacheco R."/>
            <person name="Padilla G."/>
            <person name="Ferreira P."/>
            <person name="Barriuso J."/>
            <person name="Kellner H."/>
            <person name="Castanera R."/>
            <person name="Alfaro M."/>
            <person name="Ramirez L."/>
            <person name="Pisabarro A.G."/>
            <person name="Kuo A."/>
            <person name="Tritt A."/>
            <person name="Lipzen A."/>
            <person name="He G."/>
            <person name="Yan M."/>
            <person name="Ng V."/>
            <person name="Cullen D."/>
            <person name="Martin F."/>
            <person name="Rosso M.-N."/>
            <person name="Henrissat B."/>
            <person name="Hibbett D."/>
            <person name="Martinez A.T."/>
            <person name="Grigoriev I.V."/>
        </authorList>
    </citation>
    <scope>NUCLEOTIDE SEQUENCE</scope>
    <source>
        <strain evidence="2">CBS 247.69</strain>
    </source>
</reference>
<proteinExistence type="predicted"/>
<dbReference type="Proteomes" id="UP000807353">
    <property type="component" value="Unassembled WGS sequence"/>
</dbReference>
<evidence type="ECO:0000313" key="3">
    <source>
        <dbReference type="Proteomes" id="UP000807353"/>
    </source>
</evidence>
<keyword evidence="3" id="KW-1185">Reference proteome</keyword>
<feature type="region of interest" description="Disordered" evidence="1">
    <location>
        <begin position="1"/>
        <end position="63"/>
    </location>
</feature>
<dbReference type="AlphaFoldDB" id="A0A9P5Y188"/>
<dbReference type="EMBL" id="MU150317">
    <property type="protein sequence ID" value="KAF9459380.1"/>
    <property type="molecule type" value="Genomic_DNA"/>
</dbReference>
<sequence length="63" mass="7114">MNEGTPTSGSRNPSRSDRAPTSKLQQNQEGQHNKKKHSNSWRRDHQPSVPDSTLEFVISTVKI</sequence>
<accession>A0A9P5Y188</accession>
<evidence type="ECO:0000256" key="1">
    <source>
        <dbReference type="SAM" id="MobiDB-lite"/>
    </source>
</evidence>
<name>A0A9P5Y188_9AGAR</name>
<protein>
    <submittedName>
        <fullName evidence="2">Uncharacterized protein</fullName>
    </submittedName>
</protein>
<evidence type="ECO:0000313" key="2">
    <source>
        <dbReference type="EMBL" id="KAF9459380.1"/>
    </source>
</evidence>